<comment type="caution">
    <text evidence="3">The sequence shown here is derived from an EMBL/GenBank/DDBJ whole genome shotgun (WGS) entry which is preliminary data.</text>
</comment>
<dbReference type="STRING" id="86259.A0A4Z1P150"/>
<evidence type="ECO:0000259" key="2">
    <source>
        <dbReference type="Pfam" id="PF20253"/>
    </source>
</evidence>
<feature type="compositionally biased region" description="Gly residues" evidence="1">
    <location>
        <begin position="874"/>
        <end position="885"/>
    </location>
</feature>
<evidence type="ECO:0000313" key="4">
    <source>
        <dbReference type="Proteomes" id="UP000298493"/>
    </source>
</evidence>
<protein>
    <recommendedName>
        <fullName evidence="2">DUF6604 domain-containing protein</fullName>
    </recommendedName>
</protein>
<dbReference type="Proteomes" id="UP000298493">
    <property type="component" value="Unassembled WGS sequence"/>
</dbReference>
<accession>A0A4Z1P150</accession>
<dbReference type="AlphaFoldDB" id="A0A4Z1P150"/>
<evidence type="ECO:0000256" key="1">
    <source>
        <dbReference type="SAM" id="MobiDB-lite"/>
    </source>
</evidence>
<keyword evidence="4" id="KW-1185">Reference proteome</keyword>
<sequence>METLHPISQPNVKMRLAKWDADVSLGETKKAVAALTKAYKFSNGLLATWLVTAAVDSGYEFGPYSRHRIGYINTNEYVGLAQHLSAQSDLSIPVDVIDRLDWIISLRTEVRNLHQIIRRLEPKTEDFEADAGHQAFIETLARVRTELKSDSLTPASATFGLSDLSLDDKKESESLDEANPEPLPKILKEKTASVWQSMKDDKVRAKYALQDLFSTLKSFEKEIISLWEAFHDSRSESQLVIAAVTTVMAMNLVTALELEFNELYKNCNLTSLAQELHVEACKEQGQPNLHDFIIDLKHYTIAESYYIPHLWMSTLLDSNWTKVVRDVKSGKAVSRSFDDDERKLFQSPDFGPLDLDDESKENQGRCAESLKFGYRTIHRILSSLSILKTVKELVSKLWPAPMDPLIQMIAEKHIQPLAFAFTMRLQEKVKIIVRTDSVPVCENARLRMLGIIDSKTEYNLAHQKDFTPGPGIEIWMQRKKLLDACEGLLHETITPEDDELKIRRFLFEDFPLASGLSLACYKYGYHGRCVRFIREDQIVSDAAHLYIMVKWHQGASVVEWPEMEDFLHMHASQLFGSRTNSDLTNFSDRWMFYATCGGQSAAWIQDLTSNRNKNAPPVNRDRIRRADQITPIMEHFLDHDCGNEGVSLEELSRILQKKHAPDEHWAKMAEPQPGVKVEEEKVTDTIEAEKKKKASEFDHRSPEESGEDVPLAIELLHAFRDEFQKEERITHFEYLAFHDQCFKYLSDIRDRLSQPDLFPHRKHDGGLTNNVFREGFMGVFGVANTVLDMLDEHVGRTPYFNLTACFRELRRITAEVSPNESSEEEELEADQTEQEETVEETAEDKARKEKKKKNRKNKNARRREKKKKLRKQGDGGAEGAVQGGGDEGEGYDEED</sequence>
<organism evidence="3 4">
    <name type="scientific">Venturia nashicola</name>
    <dbReference type="NCBI Taxonomy" id="86259"/>
    <lineage>
        <taxon>Eukaryota</taxon>
        <taxon>Fungi</taxon>
        <taxon>Dikarya</taxon>
        <taxon>Ascomycota</taxon>
        <taxon>Pezizomycotina</taxon>
        <taxon>Dothideomycetes</taxon>
        <taxon>Pleosporomycetidae</taxon>
        <taxon>Venturiales</taxon>
        <taxon>Venturiaceae</taxon>
        <taxon>Venturia</taxon>
    </lineage>
</organism>
<gene>
    <name evidence="3" type="ORF">E6O75_ATG11097</name>
</gene>
<dbReference type="EMBL" id="SNSC02000008">
    <property type="protein sequence ID" value="TID22303.1"/>
    <property type="molecule type" value="Genomic_DNA"/>
</dbReference>
<feature type="region of interest" description="Disordered" evidence="1">
    <location>
        <begin position="815"/>
        <end position="895"/>
    </location>
</feature>
<feature type="compositionally biased region" description="Acidic residues" evidence="1">
    <location>
        <begin position="886"/>
        <end position="895"/>
    </location>
</feature>
<feature type="domain" description="DUF6604" evidence="2">
    <location>
        <begin position="38"/>
        <end position="260"/>
    </location>
</feature>
<reference evidence="3 4" key="1">
    <citation type="submission" date="2019-04" db="EMBL/GenBank/DDBJ databases">
        <title>High contiguity whole genome sequence and gene annotation resource for two Venturia nashicola isolates.</title>
        <authorList>
            <person name="Prokchorchik M."/>
            <person name="Won K."/>
            <person name="Lee Y."/>
            <person name="Choi E.D."/>
            <person name="Segonzac C."/>
            <person name="Sohn K.H."/>
        </authorList>
    </citation>
    <scope>NUCLEOTIDE SEQUENCE [LARGE SCALE GENOMIC DNA]</scope>
    <source>
        <strain evidence="3 4">PRI2</strain>
    </source>
</reference>
<proteinExistence type="predicted"/>
<dbReference type="Pfam" id="PF20253">
    <property type="entry name" value="DUF6604"/>
    <property type="match status" value="1"/>
</dbReference>
<dbReference type="PANTHER" id="PTHR38795">
    <property type="entry name" value="DUF6604 DOMAIN-CONTAINING PROTEIN"/>
    <property type="match status" value="1"/>
</dbReference>
<evidence type="ECO:0000313" key="3">
    <source>
        <dbReference type="EMBL" id="TID22303.1"/>
    </source>
</evidence>
<name>A0A4Z1P150_9PEZI</name>
<feature type="compositionally biased region" description="Acidic residues" evidence="1">
    <location>
        <begin position="821"/>
        <end position="842"/>
    </location>
</feature>
<dbReference type="PANTHER" id="PTHR38795:SF1">
    <property type="entry name" value="DUF6604 DOMAIN-CONTAINING PROTEIN"/>
    <property type="match status" value="1"/>
</dbReference>
<dbReference type="InterPro" id="IPR046539">
    <property type="entry name" value="DUF6604"/>
</dbReference>
<feature type="compositionally biased region" description="Basic residues" evidence="1">
    <location>
        <begin position="848"/>
        <end position="870"/>
    </location>
</feature>